<evidence type="ECO:0000256" key="2">
    <source>
        <dbReference type="ARBA" id="ARBA00010952"/>
    </source>
</evidence>
<dbReference type="Pfam" id="PF17789">
    <property type="entry name" value="MG4"/>
    <property type="match status" value="1"/>
</dbReference>
<evidence type="ECO:0000259" key="12">
    <source>
        <dbReference type="SMART" id="SM01361"/>
    </source>
</evidence>
<dbReference type="InterPro" id="IPR041813">
    <property type="entry name" value="A2M_TED"/>
</dbReference>
<reference evidence="13" key="1">
    <citation type="submission" date="2023-09" db="UniProtKB">
        <authorList>
            <consortium name="Ensembl"/>
        </authorList>
    </citation>
    <scope>IDENTIFICATION</scope>
</reference>
<dbReference type="Gene3D" id="2.60.40.1930">
    <property type="match status" value="3"/>
</dbReference>
<protein>
    <submittedName>
        <fullName evidence="13">Alpha-2-macroglobulin-like protein 1</fullName>
    </submittedName>
</protein>
<evidence type="ECO:0000313" key="13">
    <source>
        <dbReference type="Ensembl" id="ENSPNYP00000022001.1"/>
    </source>
</evidence>
<dbReference type="PANTHER" id="PTHR11412:SF150">
    <property type="entry name" value="ALPHA-2-MACROGLOBULIN-RELATED"/>
    <property type="match status" value="1"/>
</dbReference>
<dbReference type="SMART" id="SM01361">
    <property type="entry name" value="A2M_recep"/>
    <property type="match status" value="1"/>
</dbReference>
<evidence type="ECO:0000259" key="11">
    <source>
        <dbReference type="SMART" id="SM01360"/>
    </source>
</evidence>
<keyword evidence="8" id="KW-0325">Glycoprotein</keyword>
<comment type="subcellular location">
    <subcellularLocation>
        <location evidence="1">Secreted</location>
    </subcellularLocation>
</comment>
<dbReference type="GO" id="GO:0007399">
    <property type="term" value="P:nervous system development"/>
    <property type="evidence" value="ECO:0007669"/>
    <property type="project" value="UniProtKB-ARBA"/>
</dbReference>
<keyword evidence="7" id="KW-1015">Disulfide bond</keyword>
<evidence type="ECO:0000256" key="9">
    <source>
        <dbReference type="SAM" id="SignalP"/>
    </source>
</evidence>
<feature type="signal peptide" evidence="9">
    <location>
        <begin position="1"/>
        <end position="25"/>
    </location>
</feature>
<dbReference type="Pfam" id="PF17791">
    <property type="entry name" value="MG3"/>
    <property type="match status" value="1"/>
</dbReference>
<accession>A0A3B4GKS7</accession>
<dbReference type="GO" id="GO:0005615">
    <property type="term" value="C:extracellular space"/>
    <property type="evidence" value="ECO:0007669"/>
    <property type="project" value="InterPro"/>
</dbReference>
<dbReference type="Gene3D" id="1.50.10.20">
    <property type="match status" value="1"/>
</dbReference>
<dbReference type="Gene3D" id="2.20.130.20">
    <property type="match status" value="1"/>
</dbReference>
<dbReference type="InterPro" id="IPR041555">
    <property type="entry name" value="MG3"/>
</dbReference>
<dbReference type="STRING" id="303518.ENSPNYP00000022001"/>
<evidence type="ECO:0000256" key="1">
    <source>
        <dbReference type="ARBA" id="ARBA00004613"/>
    </source>
</evidence>
<organism evidence="13">
    <name type="scientific">Pundamilia nyererei</name>
    <dbReference type="NCBI Taxonomy" id="303518"/>
    <lineage>
        <taxon>Eukaryota</taxon>
        <taxon>Metazoa</taxon>
        <taxon>Chordata</taxon>
        <taxon>Craniata</taxon>
        <taxon>Vertebrata</taxon>
        <taxon>Euteleostomi</taxon>
        <taxon>Actinopterygii</taxon>
        <taxon>Neopterygii</taxon>
        <taxon>Teleostei</taxon>
        <taxon>Neoteleostei</taxon>
        <taxon>Acanthomorphata</taxon>
        <taxon>Ovalentaria</taxon>
        <taxon>Cichlomorphae</taxon>
        <taxon>Cichliformes</taxon>
        <taxon>Cichlidae</taxon>
        <taxon>African cichlids</taxon>
        <taxon>Pseudocrenilabrinae</taxon>
        <taxon>Haplochromini</taxon>
        <taxon>Pundamilia</taxon>
    </lineage>
</organism>
<dbReference type="InterPro" id="IPR009048">
    <property type="entry name" value="A-macroglobulin_rcpt-bd"/>
</dbReference>
<dbReference type="InterPro" id="IPR047565">
    <property type="entry name" value="Alpha-macroglob_thiol-ester_cl"/>
</dbReference>
<dbReference type="Pfam" id="PF01835">
    <property type="entry name" value="MG2"/>
    <property type="match status" value="1"/>
</dbReference>
<dbReference type="SUPFAM" id="SSF81296">
    <property type="entry name" value="E set domains"/>
    <property type="match status" value="1"/>
</dbReference>
<evidence type="ECO:0000256" key="6">
    <source>
        <dbReference type="ARBA" id="ARBA00022900"/>
    </source>
</evidence>
<dbReference type="CDD" id="cd02897">
    <property type="entry name" value="A2M_2"/>
    <property type="match status" value="1"/>
</dbReference>
<dbReference type="PROSITE" id="PS00477">
    <property type="entry name" value="ALPHA_2_MACROGLOBULIN"/>
    <property type="match status" value="1"/>
</dbReference>
<dbReference type="FunFam" id="2.60.40.1930:FF:000001">
    <property type="entry name" value="CD109 isoform 3"/>
    <property type="match status" value="1"/>
</dbReference>
<dbReference type="SMART" id="SM01360">
    <property type="entry name" value="A2M"/>
    <property type="match status" value="1"/>
</dbReference>
<keyword evidence="4" id="KW-0646">Protease inhibitor</keyword>
<dbReference type="SMART" id="SM01419">
    <property type="entry name" value="Thiol-ester_cl"/>
    <property type="match status" value="1"/>
</dbReference>
<dbReference type="Pfam" id="PF07703">
    <property type="entry name" value="A2M_BRD"/>
    <property type="match status" value="1"/>
</dbReference>
<name>A0A3B4GKS7_9CICH</name>
<evidence type="ECO:0000256" key="8">
    <source>
        <dbReference type="ARBA" id="ARBA00023180"/>
    </source>
</evidence>
<dbReference type="SUPFAM" id="SSF48239">
    <property type="entry name" value="Terpenoid cyclases/Protein prenyltransferases"/>
    <property type="match status" value="1"/>
</dbReference>
<dbReference type="InterPro" id="IPR001599">
    <property type="entry name" value="Macroglobln_a2"/>
</dbReference>
<evidence type="ECO:0000259" key="10">
    <source>
        <dbReference type="SMART" id="SM01359"/>
    </source>
</evidence>
<keyword evidence="6" id="KW-0722">Serine protease inhibitor</keyword>
<keyword evidence="3" id="KW-0964">Secreted</keyword>
<evidence type="ECO:0000256" key="3">
    <source>
        <dbReference type="ARBA" id="ARBA00022525"/>
    </source>
</evidence>
<keyword evidence="5 9" id="KW-0732">Signal</keyword>
<feature type="domain" description="Alpha-2-macroglobulin bait region" evidence="10">
    <location>
        <begin position="482"/>
        <end position="623"/>
    </location>
</feature>
<feature type="chain" id="PRO_5017343370" evidence="9">
    <location>
        <begin position="26"/>
        <end position="1472"/>
    </location>
</feature>
<dbReference type="InterPro" id="IPR011626">
    <property type="entry name" value="Alpha-macroglobulin_TED"/>
</dbReference>
<evidence type="ECO:0000256" key="5">
    <source>
        <dbReference type="ARBA" id="ARBA00022729"/>
    </source>
</evidence>
<dbReference type="SUPFAM" id="SSF49410">
    <property type="entry name" value="Alpha-macroglobulin receptor domain"/>
    <property type="match status" value="1"/>
</dbReference>
<dbReference type="Gene3D" id="2.60.40.690">
    <property type="entry name" value="Alpha-macroglobulin, receptor-binding domain"/>
    <property type="match status" value="1"/>
</dbReference>
<comment type="similarity">
    <text evidence="2">Belongs to the protease inhibitor I39 (alpha-2-macroglobulin) family.</text>
</comment>
<proteinExistence type="inferred from homology"/>
<dbReference type="InterPro" id="IPR050473">
    <property type="entry name" value="A2M/Complement_sys"/>
</dbReference>
<evidence type="ECO:0000256" key="4">
    <source>
        <dbReference type="ARBA" id="ARBA00022690"/>
    </source>
</evidence>
<dbReference type="InterPro" id="IPR008930">
    <property type="entry name" value="Terpenoid_cyclase/PrenylTrfase"/>
</dbReference>
<dbReference type="FunFam" id="1.50.10.20:FF:000001">
    <property type="entry name" value="CD109 isoform 1"/>
    <property type="match status" value="1"/>
</dbReference>
<dbReference type="InterPro" id="IPR002890">
    <property type="entry name" value="MG2"/>
</dbReference>
<dbReference type="Pfam" id="PF07677">
    <property type="entry name" value="A2M_recep"/>
    <property type="match status" value="1"/>
</dbReference>
<dbReference type="Pfam" id="PF07678">
    <property type="entry name" value="TED_complement"/>
    <property type="match status" value="1"/>
</dbReference>
<feature type="domain" description="Alpha-macroglobulin receptor-binding" evidence="12">
    <location>
        <begin position="1369"/>
        <end position="1457"/>
    </location>
</feature>
<dbReference type="Gene3D" id="6.20.50.160">
    <property type="match status" value="1"/>
</dbReference>
<dbReference type="Gene3D" id="2.60.40.10">
    <property type="entry name" value="Immunoglobulins"/>
    <property type="match status" value="2"/>
</dbReference>
<dbReference type="Gene3D" id="2.60.40.1940">
    <property type="match status" value="1"/>
</dbReference>
<dbReference type="SMART" id="SM01359">
    <property type="entry name" value="A2M_N_2"/>
    <property type="match status" value="1"/>
</dbReference>
<dbReference type="InterPro" id="IPR011625">
    <property type="entry name" value="A2M_N_BRD"/>
</dbReference>
<dbReference type="InterPro" id="IPR036595">
    <property type="entry name" value="A-macroglobulin_rcpt-bd_sf"/>
</dbReference>
<feature type="domain" description="Alpha-2-macroglobulin" evidence="11">
    <location>
        <begin position="748"/>
        <end position="837"/>
    </location>
</feature>
<dbReference type="GO" id="GO:0004867">
    <property type="term" value="F:serine-type endopeptidase inhibitor activity"/>
    <property type="evidence" value="ECO:0007669"/>
    <property type="project" value="UniProtKB-KW"/>
</dbReference>
<dbReference type="InterPro" id="IPR013783">
    <property type="entry name" value="Ig-like_fold"/>
</dbReference>
<dbReference type="GeneTree" id="ENSGT00940000162996"/>
<evidence type="ECO:0000256" key="7">
    <source>
        <dbReference type="ARBA" id="ARBA00023157"/>
    </source>
</evidence>
<dbReference type="InterPro" id="IPR014756">
    <property type="entry name" value="Ig_E-set"/>
</dbReference>
<dbReference type="Ensembl" id="ENSPNYT00000022538.1">
    <property type="protein sequence ID" value="ENSPNYP00000022001.1"/>
    <property type="gene ID" value="ENSPNYG00000016544.1"/>
</dbReference>
<dbReference type="InterPro" id="IPR040839">
    <property type="entry name" value="MG4"/>
</dbReference>
<sequence length="1472" mass="163223">MGQPGILSWTWALCAFVSWAHVGQAGPGPQYLVAVPAVLESGAETKFCVSVLELTEPVVVNVTLKSTAKSATLMSLHTCIQDVHTCIAFLVPVVTNEEVMDFQVKVEGSGFQSEEVRKVLIRAYKPQTFIQTDKPIYLPGQQVRFRVVTLDSKLRPASTLVSDPSGNRIGQWLKTNSDNKILQLSYFLSSEAREGIYKITVTMGESKVYYTFTVEKYVLPKFDVTIKVPDEVSVGDQNFILICFIYVFIFNFNRYTFKQPVPGRVTVGVCRPTLGHFHGSEWIRVAEHIDESNSHDDTNPVCHSETKQADKEGCTTFTVNMSNFNKVDSTALNDILDITVKMEEEGTGVLISQKQSITISYVLGRVSFVDTPDIYEPGTNVQGKVKAVYHNGEPIPDRIVYLFEGDISLSSIQNVKTDEKGVAVFSLSTNELKGDVQLHVSEKLLAPTLDYAGYRTAFFEVGTHTLSMVKPSSPDDKTVSFLEIKTKDKPLPCETEEAISIWYTIVGEAPGSVDLMYLVRKYIVERLYSIKSHERTKGEVSLKLTVSPEMTPDIQIVAYAVLPSENVIAHSAEFSTEKCFTNKVSVHFVPPSAVPGDETNFQVTALPHSLCGVSAIDQSILIKEPGKTLNAEKIYDLLPVRKATYVPYEVQDPIECMEVRPKRSILPFPESGRNDAHTVFQSVGLKMATNLVIQLPSCLKYKGREYYRGDFEEPVLLEGIPDAAASGAPALPPDISPIKTVRTFFPETWIWDLVDVRESGTEEMTLTVPDTITTWETEAFCLSAEGFGLAPREDLKVFQPFFLELTMPYSIIRGEFFELKATVFSYLTSCMMITVTPASSSLYTLTSLFGDQTTSCLCASKRKTFSWSLTPSALGVVEVTVSAEAVASVDLCGSGAVTVPDRGRIDVVTKPLIVKVEGVEVTKTFNLLLLPEGKTVREEVLVELPYNVIEDSAHAFISVLGDILGRALKNLDSLLQLPSGCGEQNMALLAPNIFILEYLKDTQQLTSTIEEKATSYLITGYQNQLTYKHTDGSYSAFGTGEGSTWLTAFVVKCFARAEKFIHIDPRNIEESNTWLENQQRENGCFKMSGRLIHIGMKGGVSDEVTLTAYITATFLENKKYNSVVKKSLACLKDSMNDLSNTYTTALLAYVFTLAGDVETRAHLLEYLDKVAEKQGSFIYWTQKSTETSTSLSVEISSYVLLAQISASPTSEELAYAFSIMRWLTEQQNYYGGFSSTQDTVVALQALAFYSTEVFGFKGSSKEGSEKGGSSKVAVATPGGQVTFHVNRNNRLLYQEEIIVENIAGKYIVEMKGSTSVSVQIAVRYNIPNPYGSSTLSVEVNVQYNHNSQSSRPKLTLLIKSQYTGTQSTTNMVILDIKLLSGHVPDPESYDKLKGAQLVDRVEQREDHVVVYLRELVKDTPVEHSLDLIEEFPVDNLKPAVVLLYDYYEPSKTRAQHTNTCCSLVELYNKLSS</sequence>
<dbReference type="Gene3D" id="2.60.120.1540">
    <property type="match status" value="1"/>
</dbReference>
<dbReference type="PANTHER" id="PTHR11412">
    <property type="entry name" value="MACROGLOBULIN / COMPLEMENT"/>
    <property type="match status" value="1"/>
</dbReference>
<dbReference type="InterPro" id="IPR019742">
    <property type="entry name" value="MacrogloblnA2_CS"/>
</dbReference>
<dbReference type="Pfam" id="PF00207">
    <property type="entry name" value="A2M"/>
    <property type="match status" value="1"/>
</dbReference>